<keyword evidence="8" id="KW-0472">Membrane</keyword>
<keyword evidence="4" id="KW-1003">Cell membrane</keyword>
<dbReference type="STRING" id="350688.Clos_2592"/>
<evidence type="ECO:0000256" key="5">
    <source>
        <dbReference type="ARBA" id="ARBA00022741"/>
    </source>
</evidence>
<dbReference type="InterPro" id="IPR050086">
    <property type="entry name" value="MetN_ABC_transporter-like"/>
</dbReference>
<dbReference type="AlphaFoldDB" id="A8MJZ1"/>
<comment type="similarity">
    <text evidence="2">Belongs to the ABC transporter superfamily.</text>
</comment>
<dbReference type="SMART" id="SM00382">
    <property type="entry name" value="AAA"/>
    <property type="match status" value="1"/>
</dbReference>
<keyword evidence="3" id="KW-0813">Transport</keyword>
<dbReference type="eggNOG" id="COG1126">
    <property type="taxonomic scope" value="Bacteria"/>
</dbReference>
<dbReference type="GO" id="GO:0005524">
    <property type="term" value="F:ATP binding"/>
    <property type="evidence" value="ECO:0007669"/>
    <property type="project" value="UniProtKB-KW"/>
</dbReference>
<evidence type="ECO:0000256" key="8">
    <source>
        <dbReference type="ARBA" id="ARBA00023136"/>
    </source>
</evidence>
<protein>
    <submittedName>
        <fullName evidence="10">ABC transporter related</fullName>
    </submittedName>
</protein>
<evidence type="ECO:0000313" key="11">
    <source>
        <dbReference type="Proteomes" id="UP000000269"/>
    </source>
</evidence>
<dbReference type="InterPro" id="IPR027417">
    <property type="entry name" value="P-loop_NTPase"/>
</dbReference>
<dbReference type="PANTHER" id="PTHR43166:SF9">
    <property type="entry name" value="GLUTAMATE_ASPARTATE IMPORT ATP-BINDING PROTEIN GLTL"/>
    <property type="match status" value="1"/>
</dbReference>
<gene>
    <name evidence="10" type="ordered locus">Clos_2592</name>
</gene>
<proteinExistence type="inferred from homology"/>
<dbReference type="InterPro" id="IPR003439">
    <property type="entry name" value="ABC_transporter-like_ATP-bd"/>
</dbReference>
<dbReference type="GO" id="GO:0005886">
    <property type="term" value="C:plasma membrane"/>
    <property type="evidence" value="ECO:0007669"/>
    <property type="project" value="UniProtKB-SubCell"/>
</dbReference>
<reference evidence="11" key="1">
    <citation type="submission" date="2007-10" db="EMBL/GenBank/DDBJ databases">
        <title>Complete genome of Alkaliphilus oremlandii OhILAs.</title>
        <authorList>
            <person name="Copeland A."/>
            <person name="Lucas S."/>
            <person name="Lapidus A."/>
            <person name="Barry K."/>
            <person name="Detter J.C."/>
            <person name="Glavina del Rio T."/>
            <person name="Hammon N."/>
            <person name="Israni S."/>
            <person name="Dalin E."/>
            <person name="Tice H."/>
            <person name="Pitluck S."/>
            <person name="Chain P."/>
            <person name="Malfatti S."/>
            <person name="Shin M."/>
            <person name="Vergez L."/>
            <person name="Schmutz J."/>
            <person name="Larimer F."/>
            <person name="Land M."/>
            <person name="Hauser L."/>
            <person name="Kyrpides N."/>
            <person name="Mikhailova N."/>
            <person name="Stolz J.F."/>
            <person name="Dawson A."/>
            <person name="Fisher E."/>
            <person name="Crable B."/>
            <person name="Perera E."/>
            <person name="Lisak J."/>
            <person name="Ranganathan M."/>
            <person name="Basu P."/>
            <person name="Richardson P."/>
        </authorList>
    </citation>
    <scope>NUCLEOTIDE SEQUENCE [LARGE SCALE GENOMIC DNA]</scope>
    <source>
        <strain evidence="11">OhILAs</strain>
    </source>
</reference>
<dbReference type="KEGG" id="aoe:Clos_2592"/>
<dbReference type="EMBL" id="CP000853">
    <property type="protein sequence ID" value="ABW20123.1"/>
    <property type="molecule type" value="Genomic_DNA"/>
</dbReference>
<dbReference type="Proteomes" id="UP000000269">
    <property type="component" value="Chromosome"/>
</dbReference>
<dbReference type="SUPFAM" id="SSF52540">
    <property type="entry name" value="P-loop containing nucleoside triphosphate hydrolases"/>
    <property type="match status" value="1"/>
</dbReference>
<name>A8MJZ1_ALKOO</name>
<dbReference type="PIRSF" id="PIRSF039085">
    <property type="entry name" value="ABC_ATPase_HisP"/>
    <property type="match status" value="1"/>
</dbReference>
<evidence type="ECO:0000256" key="3">
    <source>
        <dbReference type="ARBA" id="ARBA00022448"/>
    </source>
</evidence>
<dbReference type="Gene3D" id="3.40.50.300">
    <property type="entry name" value="P-loop containing nucleotide triphosphate hydrolases"/>
    <property type="match status" value="1"/>
</dbReference>
<dbReference type="PANTHER" id="PTHR43166">
    <property type="entry name" value="AMINO ACID IMPORT ATP-BINDING PROTEIN"/>
    <property type="match status" value="1"/>
</dbReference>
<evidence type="ECO:0000256" key="2">
    <source>
        <dbReference type="ARBA" id="ARBA00005417"/>
    </source>
</evidence>
<keyword evidence="5" id="KW-0547">Nucleotide-binding</keyword>
<dbReference type="PROSITE" id="PS50893">
    <property type="entry name" value="ABC_TRANSPORTER_2"/>
    <property type="match status" value="1"/>
</dbReference>
<evidence type="ECO:0000256" key="6">
    <source>
        <dbReference type="ARBA" id="ARBA00022840"/>
    </source>
</evidence>
<keyword evidence="11" id="KW-1185">Reference proteome</keyword>
<evidence type="ECO:0000256" key="1">
    <source>
        <dbReference type="ARBA" id="ARBA00004202"/>
    </source>
</evidence>
<organism evidence="10 11">
    <name type="scientific">Alkaliphilus oremlandii (strain OhILAs)</name>
    <name type="common">Clostridium oremlandii (strain OhILAs)</name>
    <dbReference type="NCBI Taxonomy" id="350688"/>
    <lineage>
        <taxon>Bacteria</taxon>
        <taxon>Bacillati</taxon>
        <taxon>Bacillota</taxon>
        <taxon>Clostridia</taxon>
        <taxon>Peptostreptococcales</taxon>
        <taxon>Natronincolaceae</taxon>
        <taxon>Alkaliphilus</taxon>
    </lineage>
</organism>
<dbReference type="GO" id="GO:0016887">
    <property type="term" value="F:ATP hydrolysis activity"/>
    <property type="evidence" value="ECO:0007669"/>
    <property type="project" value="InterPro"/>
</dbReference>
<sequence>MSLRIRNLYKKFDGNTVLEDVSLQVNQGEIVTIIGPSGAGKTTLLRCINHLEQCDGGTIEIGSQYLCKDSKAGAVYCSKGELAAIRKKIGYVFQSFHLFPHLSVLENLMAALIQVNGMKRETAEKKAMDLLVQLDLGEKARMYPYQLSGGQQQRVAIARACALEPMVMCFDEPTSALDPEMRGGIVNIIQGLATQKMAILIITHDMVFAKAVSHRIIFLENGRLMAEGKREHQFKDLDNERLLHYVNVE</sequence>
<dbReference type="InterPro" id="IPR003593">
    <property type="entry name" value="AAA+_ATPase"/>
</dbReference>
<dbReference type="GO" id="GO:0015424">
    <property type="term" value="F:ABC-type amino acid transporter activity"/>
    <property type="evidence" value="ECO:0007669"/>
    <property type="project" value="InterPro"/>
</dbReference>
<dbReference type="Pfam" id="PF00005">
    <property type="entry name" value="ABC_tran"/>
    <property type="match status" value="1"/>
</dbReference>
<dbReference type="OrthoDB" id="9804199at2"/>
<evidence type="ECO:0000313" key="10">
    <source>
        <dbReference type="EMBL" id="ABW20123.1"/>
    </source>
</evidence>
<dbReference type="RefSeq" id="WP_012160430.1">
    <property type="nucleotide sequence ID" value="NC_009922.1"/>
</dbReference>
<evidence type="ECO:0000256" key="7">
    <source>
        <dbReference type="ARBA" id="ARBA00022970"/>
    </source>
</evidence>
<dbReference type="InterPro" id="IPR030679">
    <property type="entry name" value="ABC_ATPase_HisP-typ"/>
</dbReference>
<evidence type="ECO:0000256" key="4">
    <source>
        <dbReference type="ARBA" id="ARBA00022475"/>
    </source>
</evidence>
<keyword evidence="7" id="KW-0029">Amino-acid transport</keyword>
<keyword evidence="6" id="KW-0067">ATP-binding</keyword>
<feature type="domain" description="ABC transporter" evidence="9">
    <location>
        <begin position="3"/>
        <end position="246"/>
    </location>
</feature>
<comment type="subcellular location">
    <subcellularLocation>
        <location evidence="1">Cell membrane</location>
        <topology evidence="1">Peripheral membrane protein</topology>
    </subcellularLocation>
</comment>
<accession>A8MJZ1</accession>
<dbReference type="HOGENOM" id="CLU_000604_1_22_9"/>
<evidence type="ECO:0000259" key="9">
    <source>
        <dbReference type="PROSITE" id="PS50893"/>
    </source>
</evidence>